<name>A0A1Y5TT14_9RHOB</name>
<dbReference type="SUPFAM" id="SSF52540">
    <property type="entry name" value="P-loop containing nucleoside triphosphate hydrolases"/>
    <property type="match status" value="1"/>
</dbReference>
<sequence length="251" mass="27066">MLDVRDVRLSYGGVHAVNGVSLDVQEGEIVGLIGTNGAGKTSLFNVITGFTRGDAGTIRFLDNQIEGSSPAAIAASGMVRTFQTPIGFPKMTVLENMLVFSHKERSERRKLLGGARPDKALIADALEILAEFRLDGRADIWVQDLSAPEMKMLEFARAMMARPKLMLLDEPAAGVNPALMENLEGHIRSLRDRGVTFLVVDHNLRFISAVCERTYAMADGKVIADGPTSDVIADPEVIRLYIGTGPGEAAA</sequence>
<dbReference type="OrthoDB" id="9806149at2"/>
<feature type="domain" description="ABC transporter" evidence="4">
    <location>
        <begin position="2"/>
        <end position="244"/>
    </location>
</feature>
<dbReference type="InterPro" id="IPR051120">
    <property type="entry name" value="ABC_AA/LPS_Transport"/>
</dbReference>
<dbReference type="EC" id="3.6.3.-" evidence="5"/>
<evidence type="ECO:0000259" key="4">
    <source>
        <dbReference type="PROSITE" id="PS50893"/>
    </source>
</evidence>
<evidence type="ECO:0000256" key="2">
    <source>
        <dbReference type="ARBA" id="ARBA00022741"/>
    </source>
</evidence>
<evidence type="ECO:0000256" key="3">
    <source>
        <dbReference type="ARBA" id="ARBA00022840"/>
    </source>
</evidence>
<dbReference type="EMBL" id="FWFZ01000023">
    <property type="protein sequence ID" value="SLN70802.1"/>
    <property type="molecule type" value="Genomic_DNA"/>
</dbReference>
<proteinExistence type="predicted"/>
<keyword evidence="6" id="KW-1185">Reference proteome</keyword>
<dbReference type="InterPro" id="IPR003439">
    <property type="entry name" value="ABC_transporter-like_ATP-bd"/>
</dbReference>
<dbReference type="Pfam" id="PF00005">
    <property type="entry name" value="ABC_tran"/>
    <property type="match status" value="1"/>
</dbReference>
<reference evidence="5 6" key="1">
    <citation type="submission" date="2017-03" db="EMBL/GenBank/DDBJ databases">
        <authorList>
            <person name="Afonso C.L."/>
            <person name="Miller P.J."/>
            <person name="Scott M.A."/>
            <person name="Spackman E."/>
            <person name="Goraichik I."/>
            <person name="Dimitrov K.M."/>
            <person name="Suarez D.L."/>
            <person name="Swayne D.E."/>
        </authorList>
    </citation>
    <scope>NUCLEOTIDE SEQUENCE [LARGE SCALE GENOMIC DNA]</scope>
    <source>
        <strain evidence="5 6">CECT 7023</strain>
    </source>
</reference>
<keyword evidence="5" id="KW-0378">Hydrolase</keyword>
<dbReference type="GO" id="GO:0005886">
    <property type="term" value="C:plasma membrane"/>
    <property type="evidence" value="ECO:0007669"/>
    <property type="project" value="TreeGrafter"/>
</dbReference>
<organism evidence="5 6">
    <name type="scientific">Roseisalinus antarcticus</name>
    <dbReference type="NCBI Taxonomy" id="254357"/>
    <lineage>
        <taxon>Bacteria</taxon>
        <taxon>Pseudomonadati</taxon>
        <taxon>Pseudomonadota</taxon>
        <taxon>Alphaproteobacteria</taxon>
        <taxon>Rhodobacterales</taxon>
        <taxon>Roseobacteraceae</taxon>
        <taxon>Roseisalinus</taxon>
    </lineage>
</organism>
<dbReference type="GO" id="GO:0005524">
    <property type="term" value="F:ATP binding"/>
    <property type="evidence" value="ECO:0007669"/>
    <property type="project" value="UniProtKB-KW"/>
</dbReference>
<dbReference type="InterPro" id="IPR027417">
    <property type="entry name" value="P-loop_NTPase"/>
</dbReference>
<accession>A0A1Y5TT14</accession>
<dbReference type="AlphaFoldDB" id="A0A1Y5TT14"/>
<gene>
    <name evidence="5" type="primary">lptB_6</name>
    <name evidence="5" type="ORF">ROA7023_03471</name>
</gene>
<dbReference type="PANTHER" id="PTHR45772">
    <property type="entry name" value="CONSERVED COMPONENT OF ABC TRANSPORTER FOR NATURAL AMINO ACIDS-RELATED"/>
    <property type="match status" value="1"/>
</dbReference>
<keyword evidence="3 5" id="KW-0067">ATP-binding</keyword>
<keyword evidence="2" id="KW-0547">Nucleotide-binding</keyword>
<dbReference type="PROSITE" id="PS50893">
    <property type="entry name" value="ABC_TRANSPORTER_2"/>
    <property type="match status" value="1"/>
</dbReference>
<dbReference type="RefSeq" id="WP_085880251.1">
    <property type="nucleotide sequence ID" value="NZ_FWFZ01000023.1"/>
</dbReference>
<dbReference type="PANTHER" id="PTHR45772:SF9">
    <property type="entry name" value="CONSERVED COMPONENT OF ABC TRANSPORTER FOR NATURAL AMINO ACIDS"/>
    <property type="match status" value="1"/>
</dbReference>
<evidence type="ECO:0000256" key="1">
    <source>
        <dbReference type="ARBA" id="ARBA00022448"/>
    </source>
</evidence>
<dbReference type="Gene3D" id="3.40.50.300">
    <property type="entry name" value="P-loop containing nucleotide triphosphate hydrolases"/>
    <property type="match status" value="1"/>
</dbReference>
<dbReference type="CDD" id="cd03219">
    <property type="entry name" value="ABC_Mj1267_LivG_branched"/>
    <property type="match status" value="1"/>
</dbReference>
<protein>
    <submittedName>
        <fullName evidence="5">Lipopolysaccharide export system ATP-binding protein LptB</fullName>
        <ecNumber evidence="5">3.6.3.-</ecNumber>
    </submittedName>
</protein>
<evidence type="ECO:0000313" key="6">
    <source>
        <dbReference type="Proteomes" id="UP000193900"/>
    </source>
</evidence>
<evidence type="ECO:0000313" key="5">
    <source>
        <dbReference type="EMBL" id="SLN70802.1"/>
    </source>
</evidence>
<dbReference type="GO" id="GO:0016887">
    <property type="term" value="F:ATP hydrolysis activity"/>
    <property type="evidence" value="ECO:0007669"/>
    <property type="project" value="InterPro"/>
</dbReference>
<keyword evidence="1" id="KW-0813">Transport</keyword>
<dbReference type="Proteomes" id="UP000193900">
    <property type="component" value="Unassembled WGS sequence"/>
</dbReference>